<name>A0A2C5WVD8_9PEZI</name>
<feature type="compositionally biased region" description="Polar residues" evidence="1">
    <location>
        <begin position="1"/>
        <end position="10"/>
    </location>
</feature>
<protein>
    <submittedName>
        <fullName evidence="2">Uncharacterized protein</fullName>
    </submittedName>
</protein>
<feature type="compositionally biased region" description="Low complexity" evidence="1">
    <location>
        <begin position="11"/>
        <end position="20"/>
    </location>
</feature>
<keyword evidence="3" id="KW-1185">Reference proteome</keyword>
<feature type="region of interest" description="Disordered" evidence="1">
    <location>
        <begin position="1"/>
        <end position="24"/>
    </location>
</feature>
<dbReference type="AlphaFoldDB" id="A0A2C5WVD8"/>
<accession>A0A2C5WVD8</accession>
<reference evidence="2 3" key="1">
    <citation type="journal article" date="2013" name="Fungal Biol.">
        <title>Analysis of microsatellite markers in the genome of the plant pathogen Ceratocystis fimbriata.</title>
        <authorList>
            <person name="Simpson M.C."/>
            <person name="Wilken P.M."/>
            <person name="Coetzee M.P."/>
            <person name="Wingfield M.J."/>
            <person name="Wingfield B.D."/>
        </authorList>
    </citation>
    <scope>NUCLEOTIDE SEQUENCE [LARGE SCALE GENOMIC DNA]</scope>
    <source>
        <strain evidence="2 3">CBS 114723</strain>
    </source>
</reference>
<sequence>MRGINQSFLMTSSTSPSGSSAGKGWLGRGIKGPVYIIHYGSQTGRNRCIVLPYKHKEDRSSGEIQRKVVVDYYPSATRIAPWLFMMPDEELAFIVI</sequence>
<evidence type="ECO:0000313" key="2">
    <source>
        <dbReference type="EMBL" id="PHH49611.1"/>
    </source>
</evidence>
<comment type="caution">
    <text evidence="2">The sequence shown here is derived from an EMBL/GenBank/DDBJ whole genome shotgun (WGS) entry which is preliminary data.</text>
</comment>
<dbReference type="EMBL" id="APWK03000185">
    <property type="protein sequence ID" value="PHH49611.1"/>
    <property type="molecule type" value="Genomic_DNA"/>
</dbReference>
<organism evidence="2 3">
    <name type="scientific">Ceratocystis fimbriata CBS 114723</name>
    <dbReference type="NCBI Taxonomy" id="1035309"/>
    <lineage>
        <taxon>Eukaryota</taxon>
        <taxon>Fungi</taxon>
        <taxon>Dikarya</taxon>
        <taxon>Ascomycota</taxon>
        <taxon>Pezizomycotina</taxon>
        <taxon>Sordariomycetes</taxon>
        <taxon>Hypocreomycetidae</taxon>
        <taxon>Microascales</taxon>
        <taxon>Ceratocystidaceae</taxon>
        <taxon>Ceratocystis</taxon>
    </lineage>
</organism>
<gene>
    <name evidence="2" type="ORF">CFIMG_006233RA</name>
</gene>
<evidence type="ECO:0000313" key="3">
    <source>
        <dbReference type="Proteomes" id="UP000222788"/>
    </source>
</evidence>
<dbReference type="Proteomes" id="UP000222788">
    <property type="component" value="Unassembled WGS sequence"/>
</dbReference>
<proteinExistence type="predicted"/>
<evidence type="ECO:0000256" key="1">
    <source>
        <dbReference type="SAM" id="MobiDB-lite"/>
    </source>
</evidence>
<reference evidence="2 3" key="2">
    <citation type="journal article" date="2013" name="IMA Fungus">
        <title>IMA Genome-F 1: Ceratocystis fimbriata: Draft nuclear genome sequence for the plant pathogen, Ceratocystis fimbriata.</title>
        <authorList>
            <person name="Wilken P.M."/>
            <person name="Steenkamp E.T."/>
            <person name="Wingfield M.J."/>
            <person name="de Beer Z.W."/>
            <person name="Wingfield B.D."/>
        </authorList>
    </citation>
    <scope>NUCLEOTIDE SEQUENCE [LARGE SCALE GENOMIC DNA]</scope>
    <source>
        <strain evidence="2 3">CBS 114723</strain>
    </source>
</reference>